<feature type="domain" description="Recombinase" evidence="3">
    <location>
        <begin position="158"/>
        <end position="281"/>
    </location>
</feature>
<dbReference type="Pfam" id="PF00239">
    <property type="entry name" value="Resolvase"/>
    <property type="match status" value="1"/>
</dbReference>
<dbReference type="InterPro" id="IPR036162">
    <property type="entry name" value="Resolvase-like_N_sf"/>
</dbReference>
<accession>A0A9D2RXD4</accession>
<name>A0A9D2RXD4_9FIRM</name>
<dbReference type="PANTHER" id="PTHR30461">
    <property type="entry name" value="DNA-INVERTASE FROM LAMBDOID PROPHAGE"/>
    <property type="match status" value="1"/>
</dbReference>
<dbReference type="InterPro" id="IPR025827">
    <property type="entry name" value="Zn_ribbon_recom_dom"/>
</dbReference>
<dbReference type="Gene3D" id="3.90.1750.20">
    <property type="entry name" value="Putative Large Serine Recombinase, Chain B, Domain 2"/>
    <property type="match status" value="1"/>
</dbReference>
<reference evidence="4" key="1">
    <citation type="journal article" date="2021" name="PeerJ">
        <title>Extensive microbial diversity within the chicken gut microbiome revealed by metagenomics and culture.</title>
        <authorList>
            <person name="Gilroy R."/>
            <person name="Ravi A."/>
            <person name="Getino M."/>
            <person name="Pursley I."/>
            <person name="Horton D.L."/>
            <person name="Alikhan N.F."/>
            <person name="Baker D."/>
            <person name="Gharbi K."/>
            <person name="Hall N."/>
            <person name="Watson M."/>
            <person name="Adriaenssens E.M."/>
            <person name="Foster-Nyarko E."/>
            <person name="Jarju S."/>
            <person name="Secka A."/>
            <person name="Antonio M."/>
            <person name="Oren A."/>
            <person name="Chaudhuri R.R."/>
            <person name="La Ragione R."/>
            <person name="Hildebrand F."/>
            <person name="Pallen M.J."/>
        </authorList>
    </citation>
    <scope>NUCLEOTIDE SEQUENCE</scope>
    <source>
        <strain evidence="4">ChiSjej1B19-5720</strain>
    </source>
</reference>
<dbReference type="InterPro" id="IPR038109">
    <property type="entry name" value="DNA_bind_recomb_sf"/>
</dbReference>
<dbReference type="AlphaFoldDB" id="A0A9D2RXD4"/>
<dbReference type="Pfam" id="PF13408">
    <property type="entry name" value="Zn_ribbon_recom"/>
    <property type="match status" value="1"/>
</dbReference>
<dbReference type="InterPro" id="IPR006119">
    <property type="entry name" value="Resolv_N"/>
</dbReference>
<dbReference type="Proteomes" id="UP000823842">
    <property type="component" value="Unassembled WGS sequence"/>
</dbReference>
<feature type="coiled-coil region" evidence="1">
    <location>
        <begin position="400"/>
        <end position="455"/>
    </location>
</feature>
<dbReference type="SUPFAM" id="SSF53041">
    <property type="entry name" value="Resolvase-like"/>
    <property type="match status" value="1"/>
</dbReference>
<dbReference type="Gene3D" id="3.40.50.1390">
    <property type="entry name" value="Resolvase, N-terminal catalytic domain"/>
    <property type="match status" value="1"/>
</dbReference>
<dbReference type="PANTHER" id="PTHR30461:SF23">
    <property type="entry name" value="DNA RECOMBINASE-RELATED"/>
    <property type="match status" value="1"/>
</dbReference>
<evidence type="ECO:0000259" key="2">
    <source>
        <dbReference type="PROSITE" id="PS51736"/>
    </source>
</evidence>
<evidence type="ECO:0000259" key="3">
    <source>
        <dbReference type="PROSITE" id="PS51737"/>
    </source>
</evidence>
<dbReference type="PROSITE" id="PS51737">
    <property type="entry name" value="RECOMBINASE_DNA_BIND"/>
    <property type="match status" value="1"/>
</dbReference>
<sequence>MRSRAVIYARCSTEEECQKDALIKQVAEARECVEKQGWVLVDSYVESRSGTSTRGRTEYNRLYDDLLRDKFDIVVIKSQDRLMRNTKDWYLFVDRLTVSQKQLYMYIERKFYSTDDGLLTGIKAILAEEYSRELSKKINNAHYNRQKKGGSVMLPSNTYGFCKGPDKSVEIVEEEAKVIRRVFMLYTAGYGCRTIAGILAQEGVTRPTGKEFLAEDMRRMIRNPMYKGTVVMRRVHYDFDSKQTIKMPKEKQFIHENRVQAIVSEELWQRANDRMDEKRTVGIGGKKIGKNEGKSSLSGKLRCGICGAPYYRITRRKGKTKEITKLWSCREYLTHGRICPGRENSKNSGCDNIHLDEKTLYGLLKDIYIDAGQFDSQKIIKKSTKMLEDIFVEKDTWQEIERQKKKQEQIRRQMDALLDKLLDEIIPDVIYQMKQKELEQELQKNAGRIHDLEQKKVKGQEAKQRIAKIEKFLQEKKGIEKAAALEFLDQLETVFVYPDHLKFVFYTENNMPYIQDGSKELDKEENNIRVDIGNRFDYFGRKREEREKIVERMKENPHITAKQLAEELGISLSGINYKIRELKKEGRICFRGKGRNGIWEVL</sequence>
<dbReference type="PROSITE" id="PS51736">
    <property type="entry name" value="RECOMBINASES_3"/>
    <property type="match status" value="1"/>
</dbReference>
<evidence type="ECO:0000256" key="1">
    <source>
        <dbReference type="SAM" id="Coils"/>
    </source>
</evidence>
<dbReference type="Pfam" id="PF13412">
    <property type="entry name" value="HTH_24"/>
    <property type="match status" value="1"/>
</dbReference>
<evidence type="ECO:0000313" key="4">
    <source>
        <dbReference type="EMBL" id="HJB29611.1"/>
    </source>
</evidence>
<dbReference type="CDD" id="cd00338">
    <property type="entry name" value="Ser_Recombinase"/>
    <property type="match status" value="1"/>
</dbReference>
<dbReference type="EMBL" id="DWYZ01000235">
    <property type="protein sequence ID" value="HJB29611.1"/>
    <property type="molecule type" value="Genomic_DNA"/>
</dbReference>
<proteinExistence type="predicted"/>
<organism evidence="4 5">
    <name type="scientific">Candidatus Blautia faecavium</name>
    <dbReference type="NCBI Taxonomy" id="2838487"/>
    <lineage>
        <taxon>Bacteria</taxon>
        <taxon>Bacillati</taxon>
        <taxon>Bacillota</taxon>
        <taxon>Clostridia</taxon>
        <taxon>Lachnospirales</taxon>
        <taxon>Lachnospiraceae</taxon>
        <taxon>Blautia</taxon>
    </lineage>
</organism>
<dbReference type="CDD" id="cd00090">
    <property type="entry name" value="HTH_ARSR"/>
    <property type="match status" value="1"/>
</dbReference>
<dbReference type="Pfam" id="PF07508">
    <property type="entry name" value="Recombinase"/>
    <property type="match status" value="1"/>
</dbReference>
<dbReference type="GO" id="GO:0000150">
    <property type="term" value="F:DNA strand exchange activity"/>
    <property type="evidence" value="ECO:0007669"/>
    <property type="project" value="InterPro"/>
</dbReference>
<dbReference type="InterPro" id="IPR050639">
    <property type="entry name" value="SSR_resolvase"/>
</dbReference>
<keyword evidence="1" id="KW-0175">Coiled coil</keyword>
<comment type="caution">
    <text evidence="4">The sequence shown here is derived from an EMBL/GenBank/DDBJ whole genome shotgun (WGS) entry which is preliminary data.</text>
</comment>
<dbReference type="Gene3D" id="1.10.10.10">
    <property type="entry name" value="Winged helix-like DNA-binding domain superfamily/Winged helix DNA-binding domain"/>
    <property type="match status" value="1"/>
</dbReference>
<dbReference type="InterPro" id="IPR036388">
    <property type="entry name" value="WH-like_DNA-bd_sf"/>
</dbReference>
<dbReference type="InterPro" id="IPR036390">
    <property type="entry name" value="WH_DNA-bd_sf"/>
</dbReference>
<protein>
    <submittedName>
        <fullName evidence="4">Recombinase family protein</fullName>
    </submittedName>
</protein>
<dbReference type="SMART" id="SM00857">
    <property type="entry name" value="Resolvase"/>
    <property type="match status" value="1"/>
</dbReference>
<feature type="domain" description="Resolvase/invertase-type recombinase catalytic" evidence="2">
    <location>
        <begin position="4"/>
        <end position="149"/>
    </location>
</feature>
<evidence type="ECO:0000313" key="5">
    <source>
        <dbReference type="Proteomes" id="UP000823842"/>
    </source>
</evidence>
<dbReference type="GO" id="GO:0003677">
    <property type="term" value="F:DNA binding"/>
    <property type="evidence" value="ECO:0007669"/>
    <property type="project" value="InterPro"/>
</dbReference>
<dbReference type="InterPro" id="IPR011109">
    <property type="entry name" value="DNA_bind_recombinase_dom"/>
</dbReference>
<gene>
    <name evidence="4" type="ORF">IAA06_12600</name>
</gene>
<dbReference type="SUPFAM" id="SSF46785">
    <property type="entry name" value="Winged helix' DNA-binding domain"/>
    <property type="match status" value="1"/>
</dbReference>
<dbReference type="InterPro" id="IPR011991">
    <property type="entry name" value="ArsR-like_HTH"/>
</dbReference>
<reference evidence="4" key="2">
    <citation type="submission" date="2021-04" db="EMBL/GenBank/DDBJ databases">
        <authorList>
            <person name="Gilroy R."/>
        </authorList>
    </citation>
    <scope>NUCLEOTIDE SEQUENCE</scope>
    <source>
        <strain evidence="4">ChiSjej1B19-5720</strain>
    </source>
</reference>